<proteinExistence type="predicted"/>
<sequence length="327" mass="36576">MKKIQKYTFLVMLFVFGAVYLTFGDNWQVYAKPLWQMRSWYQETMAGGEETVSAGDSKEEGFGSISGSDSVSDSDSVSGSDNADDSLQEESQAPATGEGDGTENLTGQGDQNGQSQEPPQLIVSRRPEDVEYRTVEDDYFKDALFIGDSRTVGLYDYGGLEDTATFYASTGLTIYKLLDAEIVTVPGQKEKLTVEEALQQYSFSKIYLMIGINEMGTGTVETFMEKYKEVVNRIQELQPNAIIYLQGIMKVTTERSSQGDYITNEGIEARNTEIEKLADYVKVYYLDVNPLICDETGGMNPDYTFDGVHLKAQYVTIWKDFLKSHAL</sequence>
<dbReference type="Gene3D" id="3.40.50.1110">
    <property type="entry name" value="SGNH hydrolase"/>
    <property type="match status" value="1"/>
</dbReference>
<feature type="compositionally biased region" description="Low complexity" evidence="1">
    <location>
        <begin position="63"/>
        <end position="81"/>
    </location>
</feature>
<name>A0A9D1R756_9FIRM</name>
<dbReference type="Pfam" id="PF13472">
    <property type="entry name" value="Lipase_GDSL_2"/>
    <property type="match status" value="1"/>
</dbReference>
<evidence type="ECO:0000256" key="1">
    <source>
        <dbReference type="SAM" id="MobiDB-lite"/>
    </source>
</evidence>
<organism evidence="3 4">
    <name type="scientific">Candidatus Acetatifactor stercoripullorum</name>
    <dbReference type="NCBI Taxonomy" id="2838414"/>
    <lineage>
        <taxon>Bacteria</taxon>
        <taxon>Bacillati</taxon>
        <taxon>Bacillota</taxon>
        <taxon>Clostridia</taxon>
        <taxon>Lachnospirales</taxon>
        <taxon>Lachnospiraceae</taxon>
        <taxon>Acetatifactor</taxon>
    </lineage>
</organism>
<dbReference type="InterPro" id="IPR013830">
    <property type="entry name" value="SGNH_hydro"/>
</dbReference>
<dbReference type="RefSeq" id="WP_318704396.1">
    <property type="nucleotide sequence ID" value="NZ_CALWMU010000055.1"/>
</dbReference>
<evidence type="ECO:0000313" key="4">
    <source>
        <dbReference type="Proteomes" id="UP000824265"/>
    </source>
</evidence>
<feature type="compositionally biased region" description="Polar residues" evidence="1">
    <location>
        <begin position="103"/>
        <end position="118"/>
    </location>
</feature>
<reference evidence="3" key="2">
    <citation type="submission" date="2021-04" db="EMBL/GenBank/DDBJ databases">
        <authorList>
            <person name="Gilroy R."/>
        </authorList>
    </citation>
    <scope>NUCLEOTIDE SEQUENCE</scope>
    <source>
        <strain evidence="3">CHK195-6426</strain>
    </source>
</reference>
<dbReference type="SUPFAM" id="SSF52266">
    <property type="entry name" value="SGNH hydrolase"/>
    <property type="match status" value="1"/>
</dbReference>
<gene>
    <name evidence="3" type="ORF">H9742_11560</name>
</gene>
<dbReference type="Proteomes" id="UP000824265">
    <property type="component" value="Unassembled WGS sequence"/>
</dbReference>
<evidence type="ECO:0000313" key="3">
    <source>
        <dbReference type="EMBL" id="HIW82130.1"/>
    </source>
</evidence>
<evidence type="ECO:0000259" key="2">
    <source>
        <dbReference type="Pfam" id="PF13472"/>
    </source>
</evidence>
<dbReference type="EMBL" id="DXGH01000064">
    <property type="protein sequence ID" value="HIW82130.1"/>
    <property type="molecule type" value="Genomic_DNA"/>
</dbReference>
<feature type="region of interest" description="Disordered" evidence="1">
    <location>
        <begin position="50"/>
        <end position="128"/>
    </location>
</feature>
<reference evidence="3" key="1">
    <citation type="journal article" date="2021" name="PeerJ">
        <title>Extensive microbial diversity within the chicken gut microbiome revealed by metagenomics and culture.</title>
        <authorList>
            <person name="Gilroy R."/>
            <person name="Ravi A."/>
            <person name="Getino M."/>
            <person name="Pursley I."/>
            <person name="Horton D.L."/>
            <person name="Alikhan N.F."/>
            <person name="Baker D."/>
            <person name="Gharbi K."/>
            <person name="Hall N."/>
            <person name="Watson M."/>
            <person name="Adriaenssens E.M."/>
            <person name="Foster-Nyarko E."/>
            <person name="Jarju S."/>
            <person name="Secka A."/>
            <person name="Antonio M."/>
            <person name="Oren A."/>
            <person name="Chaudhuri R.R."/>
            <person name="La Ragione R."/>
            <person name="Hildebrand F."/>
            <person name="Pallen M.J."/>
        </authorList>
    </citation>
    <scope>NUCLEOTIDE SEQUENCE</scope>
    <source>
        <strain evidence="3">CHK195-6426</strain>
    </source>
</reference>
<protein>
    <submittedName>
        <fullName evidence="3">Acylhydrolase</fullName>
    </submittedName>
</protein>
<dbReference type="AlphaFoldDB" id="A0A9D1R756"/>
<accession>A0A9D1R756</accession>
<feature type="domain" description="SGNH hydrolase-type esterase" evidence="2">
    <location>
        <begin position="145"/>
        <end position="312"/>
    </location>
</feature>
<dbReference type="InterPro" id="IPR036514">
    <property type="entry name" value="SGNH_hydro_sf"/>
</dbReference>
<comment type="caution">
    <text evidence="3">The sequence shown here is derived from an EMBL/GenBank/DDBJ whole genome shotgun (WGS) entry which is preliminary data.</text>
</comment>